<evidence type="ECO:0000256" key="2">
    <source>
        <dbReference type="RuleBase" id="RU003719"/>
    </source>
</evidence>
<sequence>MAKPTVLLVESPCREVDPEQWARVQNRFNLLHYDCDTVDEFCRRLAPGGAYAHIDAIVRVGWLKAGPYATHQLFCGRPVGLFPTSLKLICCTGHGFDAADIAGLSARGIVYANAPDTCTEAVANTALFLVLNVFRYFSLAEHAVRADRWFDSRQVGPVAIDPVGQVLGIVGMGDIGLAIARKAALGLGMRIHYHNRKPRPARDLEGLPDGAVYHASLDTLLAVSDCICLACPLTTDTHHMLSTAQFARAKSSGLRLVNIARGGLVDEDALLAAVQAKQVVGVGLDVHANEPDVRPELRANYWTTLLPHIGVCSRTSWLNFDRQVLSNLENYFYGDKKTVTAVNAELLE</sequence>
<evidence type="ECO:0000313" key="6">
    <source>
        <dbReference type="Proteomes" id="UP000007796"/>
    </source>
</evidence>
<evidence type="ECO:0000313" key="5">
    <source>
        <dbReference type="EMBL" id="EFX05291.1"/>
    </source>
</evidence>
<reference evidence="5 6" key="1">
    <citation type="journal article" date="2011" name="Proc. Natl. Acad. Sci. U.S.A.">
        <title>Genome and transcriptome analyses of the mountain pine beetle-fungal symbiont Grosmannia clavigera, a lodgepole pine pathogen.</title>
        <authorList>
            <person name="DiGuistini S."/>
            <person name="Wang Y."/>
            <person name="Liao N.Y."/>
            <person name="Taylor G."/>
            <person name="Tanguay P."/>
            <person name="Feau N."/>
            <person name="Henrissat B."/>
            <person name="Chan S.K."/>
            <person name="Hesse-Orce U."/>
            <person name="Alamouti S.M."/>
            <person name="Tsui C.K.M."/>
            <person name="Docking R.T."/>
            <person name="Levasseur A."/>
            <person name="Haridas S."/>
            <person name="Robertson G."/>
            <person name="Birol I."/>
            <person name="Holt R.A."/>
            <person name="Marra M.A."/>
            <person name="Hamelin R.C."/>
            <person name="Hirst M."/>
            <person name="Jones S.J.M."/>
            <person name="Bohlmann J."/>
            <person name="Breuil C."/>
        </authorList>
    </citation>
    <scope>NUCLEOTIDE SEQUENCE [LARGE SCALE GENOMIC DNA]</scope>
    <source>
        <strain evidence="6">kw1407 / UAMH 11150</strain>
    </source>
</reference>
<name>F0X9J0_GROCL</name>
<keyword evidence="6" id="KW-1185">Reference proteome</keyword>
<accession>F0X9J0</accession>
<dbReference type="GO" id="GO:0030267">
    <property type="term" value="F:glyoxylate reductase (NADPH) activity"/>
    <property type="evidence" value="ECO:0007669"/>
    <property type="project" value="TreeGrafter"/>
</dbReference>
<dbReference type="PANTHER" id="PTHR10996:SF281">
    <property type="entry name" value="D-ISOMER SPECIFIC 2-HYDROXYACID DEHYDROGENASE NAD-BINDING DOMAIN-CONTAINING PROTEIN-RELATED"/>
    <property type="match status" value="1"/>
</dbReference>
<dbReference type="CDD" id="cd12168">
    <property type="entry name" value="Mand_dh_like"/>
    <property type="match status" value="1"/>
</dbReference>
<dbReference type="InterPro" id="IPR050223">
    <property type="entry name" value="D-isomer_2-hydroxyacid_DH"/>
</dbReference>
<dbReference type="eggNOG" id="KOG0069">
    <property type="taxonomic scope" value="Eukaryota"/>
</dbReference>
<dbReference type="PANTHER" id="PTHR10996">
    <property type="entry name" value="2-HYDROXYACID DEHYDROGENASE-RELATED"/>
    <property type="match status" value="1"/>
</dbReference>
<feature type="domain" description="D-isomer specific 2-hydroxyacid dehydrogenase NAD-binding" evidence="4">
    <location>
        <begin position="128"/>
        <end position="310"/>
    </location>
</feature>
<dbReference type="OrthoDB" id="9991913at2759"/>
<dbReference type="Proteomes" id="UP000007796">
    <property type="component" value="Unassembled WGS sequence"/>
</dbReference>
<dbReference type="GO" id="GO:0051287">
    <property type="term" value="F:NAD binding"/>
    <property type="evidence" value="ECO:0007669"/>
    <property type="project" value="InterPro"/>
</dbReference>
<feature type="domain" description="D-isomer specific 2-hydroxyacid dehydrogenase catalytic" evidence="3">
    <location>
        <begin position="85"/>
        <end position="338"/>
    </location>
</feature>
<dbReference type="STRING" id="655863.F0X9J0"/>
<dbReference type="Pfam" id="PF02826">
    <property type="entry name" value="2-Hacid_dh_C"/>
    <property type="match status" value="1"/>
</dbReference>
<dbReference type="GO" id="GO:0005829">
    <property type="term" value="C:cytosol"/>
    <property type="evidence" value="ECO:0007669"/>
    <property type="project" value="TreeGrafter"/>
</dbReference>
<dbReference type="InterPro" id="IPR036291">
    <property type="entry name" value="NAD(P)-bd_dom_sf"/>
</dbReference>
<dbReference type="EMBL" id="GL629735">
    <property type="protein sequence ID" value="EFX05291.1"/>
    <property type="molecule type" value="Genomic_DNA"/>
</dbReference>
<dbReference type="GeneID" id="25976452"/>
<dbReference type="SUPFAM" id="SSF51735">
    <property type="entry name" value="NAD(P)-binding Rossmann-fold domains"/>
    <property type="match status" value="1"/>
</dbReference>
<dbReference type="GO" id="GO:0016618">
    <property type="term" value="F:hydroxypyruvate reductase [NAD(P)H] activity"/>
    <property type="evidence" value="ECO:0007669"/>
    <property type="project" value="TreeGrafter"/>
</dbReference>
<protein>
    <submittedName>
        <fullName evidence="5">Glyoxylate reductase</fullName>
    </submittedName>
</protein>
<dbReference type="RefSeq" id="XP_014174773.1">
    <property type="nucleotide sequence ID" value="XM_014319298.1"/>
</dbReference>
<comment type="similarity">
    <text evidence="2">Belongs to the D-isomer specific 2-hydroxyacid dehydrogenase family.</text>
</comment>
<gene>
    <name evidence="5" type="ORF">CMQ_3360</name>
</gene>
<evidence type="ECO:0000259" key="4">
    <source>
        <dbReference type="Pfam" id="PF02826"/>
    </source>
</evidence>
<keyword evidence="1 2" id="KW-0560">Oxidoreductase</keyword>
<dbReference type="SUPFAM" id="SSF52283">
    <property type="entry name" value="Formate/glycerate dehydrogenase catalytic domain-like"/>
    <property type="match status" value="1"/>
</dbReference>
<dbReference type="InParanoid" id="F0X9J0"/>
<dbReference type="AlphaFoldDB" id="F0X9J0"/>
<dbReference type="HOGENOM" id="CLU_019796_1_2_1"/>
<evidence type="ECO:0000259" key="3">
    <source>
        <dbReference type="Pfam" id="PF00389"/>
    </source>
</evidence>
<proteinExistence type="inferred from homology"/>
<organism evidence="6">
    <name type="scientific">Grosmannia clavigera (strain kw1407 / UAMH 11150)</name>
    <name type="common">Blue stain fungus</name>
    <name type="synonym">Graphiocladiella clavigera</name>
    <dbReference type="NCBI Taxonomy" id="655863"/>
    <lineage>
        <taxon>Eukaryota</taxon>
        <taxon>Fungi</taxon>
        <taxon>Dikarya</taxon>
        <taxon>Ascomycota</taxon>
        <taxon>Pezizomycotina</taxon>
        <taxon>Sordariomycetes</taxon>
        <taxon>Sordariomycetidae</taxon>
        <taxon>Ophiostomatales</taxon>
        <taxon>Ophiostomataceae</taxon>
        <taxon>Leptographium</taxon>
    </lineage>
</organism>
<dbReference type="InterPro" id="IPR006140">
    <property type="entry name" value="D-isomer_DH_NAD-bd"/>
</dbReference>
<dbReference type="InterPro" id="IPR006139">
    <property type="entry name" value="D-isomer_2_OHA_DH_cat_dom"/>
</dbReference>
<dbReference type="Pfam" id="PF00389">
    <property type="entry name" value="2-Hacid_dh"/>
    <property type="match status" value="1"/>
</dbReference>
<evidence type="ECO:0000256" key="1">
    <source>
        <dbReference type="ARBA" id="ARBA00023002"/>
    </source>
</evidence>
<dbReference type="Gene3D" id="3.40.50.720">
    <property type="entry name" value="NAD(P)-binding Rossmann-like Domain"/>
    <property type="match status" value="2"/>
</dbReference>